<dbReference type="EMBL" id="CP006691">
    <property type="protein sequence ID" value="AGT73651.1"/>
    <property type="molecule type" value="Genomic_DNA"/>
</dbReference>
<evidence type="ECO:0000256" key="1">
    <source>
        <dbReference type="SAM" id="SignalP"/>
    </source>
</evidence>
<organism evidence="2 3">
    <name type="scientific">Helicobacter pylori SouthAfrica20</name>
    <dbReference type="NCBI Taxonomy" id="1352356"/>
    <lineage>
        <taxon>Bacteria</taxon>
        <taxon>Pseudomonadati</taxon>
        <taxon>Campylobacterota</taxon>
        <taxon>Epsilonproteobacteria</taxon>
        <taxon>Campylobacterales</taxon>
        <taxon>Helicobacteraceae</taxon>
        <taxon>Helicobacter</taxon>
    </lineage>
</organism>
<dbReference type="KEGG" id="hpys:HPSA20_0411"/>
<dbReference type="AlphaFoldDB" id="T1U8D7"/>
<gene>
    <name evidence="2" type="ORF">HPSA20_0411</name>
</gene>
<dbReference type="PATRIC" id="fig|1352356.3.peg.399"/>
<dbReference type="HOGENOM" id="CLU_1803536_0_0_7"/>
<dbReference type="Proteomes" id="UP000015920">
    <property type="component" value="Chromosome"/>
</dbReference>
<proteinExistence type="predicted"/>
<name>T1U8D7_HELPX</name>
<protein>
    <recommendedName>
        <fullName evidence="4">Lipoprotein</fullName>
    </recommendedName>
</protein>
<evidence type="ECO:0008006" key="4">
    <source>
        <dbReference type="Google" id="ProtNLM"/>
    </source>
</evidence>
<evidence type="ECO:0000313" key="3">
    <source>
        <dbReference type="Proteomes" id="UP000015920"/>
    </source>
</evidence>
<evidence type="ECO:0000313" key="2">
    <source>
        <dbReference type="EMBL" id="AGT73651.1"/>
    </source>
</evidence>
<sequence>MAYLKCMEKWGKKALLAISLACCLTNTINAEDNKHTLKDICIKAVRSCSVHSDKIDYGFFDFSPFQRCVANTVVEAQKTGWDTAGEVAKGVGTLAVGALKVTGALLIDAANMLFSKERCWNDKRRGKICRNEPFIETEKVYGI</sequence>
<keyword evidence="1" id="KW-0732">Signal</keyword>
<reference evidence="2 3" key="1">
    <citation type="journal article" date="2013" name="Genome Announc.">
        <title>Genome Sequences of Three hpAfrica2 Strains of Helicobacter pylori.</title>
        <authorList>
            <person name="Duncan S.S."/>
            <person name="Bertoli M.T."/>
            <person name="Kersulyte D."/>
            <person name="Valk P.L."/>
            <person name="Tamma S."/>
            <person name="Segal I."/>
            <person name="McClain M.S."/>
            <person name="Cover T.L."/>
            <person name="Berg D.E."/>
        </authorList>
    </citation>
    <scope>NUCLEOTIDE SEQUENCE [LARGE SCALE GENOMIC DNA]</scope>
    <source>
        <strain evidence="2">SouthAfrica20</strain>
    </source>
</reference>
<accession>T1U8D7</accession>
<feature type="signal peptide" evidence="1">
    <location>
        <begin position="1"/>
        <end position="30"/>
    </location>
</feature>
<feature type="chain" id="PRO_5004584943" description="Lipoprotein" evidence="1">
    <location>
        <begin position="31"/>
        <end position="143"/>
    </location>
</feature>